<dbReference type="InParanoid" id="A0A7F5RHE1"/>
<dbReference type="PROSITE" id="PS50071">
    <property type="entry name" value="HOMEOBOX_2"/>
    <property type="match status" value="1"/>
</dbReference>
<dbReference type="Pfam" id="PF16878">
    <property type="entry name" value="SIX1_SD"/>
    <property type="match status" value="1"/>
</dbReference>
<keyword evidence="8 9" id="KW-0539">Nucleus</keyword>
<dbReference type="PROSITE" id="PS00027">
    <property type="entry name" value="HOMEOBOX_1"/>
    <property type="match status" value="1"/>
</dbReference>
<dbReference type="Pfam" id="PF00046">
    <property type="entry name" value="Homeodomain"/>
    <property type="match status" value="1"/>
</dbReference>
<dbReference type="PANTHER" id="PTHR10390:SF44">
    <property type="entry name" value="SIX HOMEOBOX 4"/>
    <property type="match status" value="1"/>
</dbReference>
<dbReference type="PANTHER" id="PTHR10390">
    <property type="entry name" value="HOMEOBOX PROTEIN SIX"/>
    <property type="match status" value="1"/>
</dbReference>
<keyword evidence="5 9" id="KW-0238">DNA-binding</keyword>
<evidence type="ECO:0000256" key="4">
    <source>
        <dbReference type="ARBA" id="ARBA00023015"/>
    </source>
</evidence>
<evidence type="ECO:0000256" key="11">
    <source>
        <dbReference type="SAM" id="MobiDB-lite"/>
    </source>
</evidence>
<sequence length="233" mass="27080">MVGGLPIVQCMCEALNKRGDVERLATFLWSLPESELARESESLLRAQAIVAFHKNSYRHLYKILESHSFHPRWHTDLQTLWLEGHYAEAEQIRKRKLGPVDRYRLRKKFPLPKTIWDGEETVYCFKEKSRNALKECYARNHYPTPDEKKELSERTGLTLVQVSNWFKNRRQRDRTPQANSDMMLSSVPSMGHQSNILSGHHQDAMELAAIQTAKMFESACNITSYLPSNYPVT</sequence>
<dbReference type="InterPro" id="IPR031701">
    <property type="entry name" value="SIX1_SD"/>
</dbReference>
<keyword evidence="4" id="KW-0805">Transcription regulation</keyword>
<dbReference type="RefSeq" id="XP_025835403.1">
    <property type="nucleotide sequence ID" value="XM_025979618.1"/>
</dbReference>
<dbReference type="GeneID" id="112906045"/>
<feature type="DNA-binding region" description="Homeobox" evidence="9">
    <location>
        <begin position="127"/>
        <end position="177"/>
    </location>
</feature>
<proteinExistence type="predicted"/>
<dbReference type="FunFam" id="1.10.10.60:FF:000085">
    <property type="entry name" value="SIX homeobox 5"/>
    <property type="match status" value="1"/>
</dbReference>
<accession>A0A7F5RHE1</accession>
<dbReference type="SMART" id="SM00389">
    <property type="entry name" value="HOX"/>
    <property type="match status" value="1"/>
</dbReference>
<dbReference type="GO" id="GO:0000981">
    <property type="term" value="F:DNA-binding transcription factor activity, RNA polymerase II-specific"/>
    <property type="evidence" value="ECO:0007669"/>
    <property type="project" value="InterPro"/>
</dbReference>
<reference evidence="14" key="1">
    <citation type="submission" date="2025-08" db="UniProtKB">
        <authorList>
            <consortium name="RefSeq"/>
        </authorList>
    </citation>
    <scope>IDENTIFICATION</scope>
    <source>
        <tissue evidence="14">Entire body</tissue>
    </source>
</reference>
<evidence type="ECO:0000259" key="12">
    <source>
        <dbReference type="PROSITE" id="PS50071"/>
    </source>
</evidence>
<protein>
    <submittedName>
        <fullName evidence="14">Homeobox protein SIX1-like</fullName>
    </submittedName>
</protein>
<dbReference type="AlphaFoldDB" id="A0A7F5RHE1"/>
<evidence type="ECO:0000256" key="5">
    <source>
        <dbReference type="ARBA" id="ARBA00023125"/>
    </source>
</evidence>
<dbReference type="InterPro" id="IPR009057">
    <property type="entry name" value="Homeodomain-like_sf"/>
</dbReference>
<dbReference type="GO" id="GO:0000978">
    <property type="term" value="F:RNA polymerase II cis-regulatory region sequence-specific DNA binding"/>
    <property type="evidence" value="ECO:0007669"/>
    <property type="project" value="TreeGrafter"/>
</dbReference>
<dbReference type="SUPFAM" id="SSF46689">
    <property type="entry name" value="Homeodomain-like"/>
    <property type="match status" value="1"/>
</dbReference>
<evidence type="ECO:0000256" key="8">
    <source>
        <dbReference type="ARBA" id="ARBA00023242"/>
    </source>
</evidence>
<evidence type="ECO:0000256" key="1">
    <source>
        <dbReference type="ARBA" id="ARBA00004123"/>
    </source>
</evidence>
<organism evidence="13 14">
    <name type="scientific">Agrilus planipennis</name>
    <name type="common">Emerald ash borer</name>
    <name type="synonym">Agrilus marcopoli</name>
    <dbReference type="NCBI Taxonomy" id="224129"/>
    <lineage>
        <taxon>Eukaryota</taxon>
        <taxon>Metazoa</taxon>
        <taxon>Ecdysozoa</taxon>
        <taxon>Arthropoda</taxon>
        <taxon>Hexapoda</taxon>
        <taxon>Insecta</taxon>
        <taxon>Pterygota</taxon>
        <taxon>Neoptera</taxon>
        <taxon>Endopterygota</taxon>
        <taxon>Coleoptera</taxon>
        <taxon>Polyphaga</taxon>
        <taxon>Elateriformia</taxon>
        <taxon>Buprestoidea</taxon>
        <taxon>Buprestidae</taxon>
        <taxon>Agrilinae</taxon>
        <taxon>Agrilus</taxon>
    </lineage>
</organism>
<dbReference type="GO" id="GO:0005634">
    <property type="term" value="C:nucleus"/>
    <property type="evidence" value="ECO:0007669"/>
    <property type="project" value="UniProtKB-SubCell"/>
</dbReference>
<dbReference type="OrthoDB" id="3501850at2759"/>
<evidence type="ECO:0000256" key="2">
    <source>
        <dbReference type="ARBA" id="ARBA00004496"/>
    </source>
</evidence>
<dbReference type="Proteomes" id="UP000192223">
    <property type="component" value="Unplaced"/>
</dbReference>
<dbReference type="KEGG" id="apln:112906045"/>
<dbReference type="Gene3D" id="1.10.10.60">
    <property type="entry name" value="Homeodomain-like"/>
    <property type="match status" value="1"/>
</dbReference>
<feature type="compositionally biased region" description="Polar residues" evidence="11">
    <location>
        <begin position="176"/>
        <end position="187"/>
    </location>
</feature>
<evidence type="ECO:0000256" key="6">
    <source>
        <dbReference type="ARBA" id="ARBA00023155"/>
    </source>
</evidence>
<evidence type="ECO:0000313" key="14">
    <source>
        <dbReference type="RefSeq" id="XP_025835403.1"/>
    </source>
</evidence>
<keyword evidence="6 9" id="KW-0371">Homeobox</keyword>
<dbReference type="GO" id="GO:0005667">
    <property type="term" value="C:transcription regulator complex"/>
    <property type="evidence" value="ECO:0007669"/>
    <property type="project" value="TreeGrafter"/>
</dbReference>
<dbReference type="CDD" id="cd00086">
    <property type="entry name" value="homeodomain"/>
    <property type="match status" value="1"/>
</dbReference>
<evidence type="ECO:0000256" key="3">
    <source>
        <dbReference type="ARBA" id="ARBA00022473"/>
    </source>
</evidence>
<evidence type="ECO:0000313" key="13">
    <source>
        <dbReference type="Proteomes" id="UP000192223"/>
    </source>
</evidence>
<evidence type="ECO:0000256" key="7">
    <source>
        <dbReference type="ARBA" id="ARBA00023163"/>
    </source>
</evidence>
<dbReference type="InterPro" id="IPR017970">
    <property type="entry name" value="Homeobox_CS"/>
</dbReference>
<keyword evidence="13" id="KW-1185">Reference proteome</keyword>
<dbReference type="InterPro" id="IPR001356">
    <property type="entry name" value="HD"/>
</dbReference>
<keyword evidence="7" id="KW-0804">Transcription</keyword>
<keyword evidence="3" id="KW-0217">Developmental protein</keyword>
<evidence type="ECO:0000256" key="10">
    <source>
        <dbReference type="RuleBase" id="RU000682"/>
    </source>
</evidence>
<name>A0A7F5RHE1_AGRPL</name>
<comment type="subcellular location">
    <subcellularLocation>
        <location evidence="2">Cytoplasm</location>
    </subcellularLocation>
    <subcellularLocation>
        <location evidence="1 9 10">Nucleus</location>
    </subcellularLocation>
</comment>
<gene>
    <name evidence="14" type="primary">LOC112906045</name>
</gene>
<evidence type="ECO:0000256" key="9">
    <source>
        <dbReference type="PROSITE-ProRule" id="PRU00108"/>
    </source>
</evidence>
<feature type="region of interest" description="Disordered" evidence="11">
    <location>
        <begin position="168"/>
        <end position="187"/>
    </location>
</feature>
<feature type="domain" description="Homeobox" evidence="12">
    <location>
        <begin position="125"/>
        <end position="176"/>
    </location>
</feature>
<dbReference type="GO" id="GO:0005737">
    <property type="term" value="C:cytoplasm"/>
    <property type="evidence" value="ECO:0007669"/>
    <property type="project" value="UniProtKB-SubCell"/>
</dbReference>